<dbReference type="GO" id="GO:0006508">
    <property type="term" value="P:proteolysis"/>
    <property type="evidence" value="ECO:0007669"/>
    <property type="project" value="UniProtKB-KW"/>
</dbReference>
<dbReference type="KEGG" id="pbl:PAAG_07704"/>
<dbReference type="PANTHER" id="PTHR45777:SF1">
    <property type="entry name" value="METHIONINE AMINOPEPTIDASE 2-2"/>
    <property type="match status" value="1"/>
</dbReference>
<gene>
    <name evidence="6" type="ORF">PAAG_07704</name>
</gene>
<dbReference type="GO" id="GO:0008235">
    <property type="term" value="F:metalloexopeptidase activity"/>
    <property type="evidence" value="ECO:0007669"/>
    <property type="project" value="TreeGrafter"/>
</dbReference>
<dbReference type="EMBL" id="KN294016">
    <property type="protein sequence ID" value="EEH37148.2"/>
    <property type="molecule type" value="Genomic_DNA"/>
</dbReference>
<keyword evidence="2" id="KW-0645">Protease</keyword>
<reference evidence="6 7" key="1">
    <citation type="journal article" date="2011" name="PLoS Genet.">
        <title>Comparative genomic analysis of human fungal pathogens causing paracoccidioidomycosis.</title>
        <authorList>
            <person name="Desjardins C.A."/>
            <person name="Champion M.D."/>
            <person name="Holder J.W."/>
            <person name="Muszewska A."/>
            <person name="Goldberg J."/>
            <person name="Bailao A.M."/>
            <person name="Brigido M.M."/>
            <person name="Ferreira M.E."/>
            <person name="Garcia A.M."/>
            <person name="Grynberg M."/>
            <person name="Gujja S."/>
            <person name="Heiman D.I."/>
            <person name="Henn M.R."/>
            <person name="Kodira C.D."/>
            <person name="Leon-Narvaez H."/>
            <person name="Longo L.V."/>
            <person name="Ma L.J."/>
            <person name="Malavazi I."/>
            <person name="Matsuo A.L."/>
            <person name="Morais F.V."/>
            <person name="Pereira M."/>
            <person name="Rodriguez-Brito S."/>
            <person name="Sakthikumar S."/>
            <person name="Salem-Izacc S.M."/>
            <person name="Sykes S.M."/>
            <person name="Teixeira M.M."/>
            <person name="Vallejo M.C."/>
            <person name="Walter M.E."/>
            <person name="Yandava C."/>
            <person name="Young S."/>
            <person name="Zeng Q."/>
            <person name="Zucker J."/>
            <person name="Felipe M.S."/>
            <person name="Goldman G.H."/>
            <person name="Haas B.J."/>
            <person name="McEwen J.G."/>
            <person name="Nino-Vega G."/>
            <person name="Puccia R."/>
            <person name="San-Blas G."/>
            <person name="Soares C.M."/>
            <person name="Birren B.W."/>
            <person name="Cuomo C.A."/>
        </authorList>
    </citation>
    <scope>NUCLEOTIDE SEQUENCE [LARGE SCALE GENOMIC DNA]</scope>
    <source>
        <strain evidence="7">ATCC MYA-826 / Pb01</strain>
    </source>
</reference>
<feature type="compositionally biased region" description="Basic and acidic residues" evidence="4">
    <location>
        <begin position="1"/>
        <end position="13"/>
    </location>
</feature>
<dbReference type="OrthoDB" id="7848262at2759"/>
<dbReference type="GeneID" id="9093653"/>
<dbReference type="PANTHER" id="PTHR45777">
    <property type="entry name" value="METHIONINE AMINOPEPTIDASE 2"/>
    <property type="match status" value="1"/>
</dbReference>
<evidence type="ECO:0000256" key="4">
    <source>
        <dbReference type="SAM" id="MobiDB-lite"/>
    </source>
</evidence>
<dbReference type="VEuPathDB" id="FungiDB:PAAG_07704"/>
<protein>
    <submittedName>
        <fullName evidence="6">Methionine aminopeptidase</fullName>
    </submittedName>
</protein>
<dbReference type="GO" id="GO:0005737">
    <property type="term" value="C:cytoplasm"/>
    <property type="evidence" value="ECO:0007669"/>
    <property type="project" value="TreeGrafter"/>
</dbReference>
<keyword evidence="3" id="KW-0378">Hydrolase</keyword>
<dbReference type="PROSITE" id="PS01202">
    <property type="entry name" value="MAP_2"/>
    <property type="match status" value="1"/>
</dbReference>
<evidence type="ECO:0000256" key="1">
    <source>
        <dbReference type="ARBA" id="ARBA00022438"/>
    </source>
</evidence>
<evidence type="ECO:0000313" key="7">
    <source>
        <dbReference type="Proteomes" id="UP000002059"/>
    </source>
</evidence>
<feature type="compositionally biased region" description="Polar residues" evidence="4">
    <location>
        <begin position="15"/>
        <end position="25"/>
    </location>
</feature>
<evidence type="ECO:0000259" key="5">
    <source>
        <dbReference type="Pfam" id="PF00557"/>
    </source>
</evidence>
<dbReference type="Gene3D" id="3.90.230.10">
    <property type="entry name" value="Creatinase/methionine aminopeptidase superfamily"/>
    <property type="match status" value="1"/>
</dbReference>
<dbReference type="SUPFAM" id="SSF55920">
    <property type="entry name" value="Creatinase/aminopeptidase"/>
    <property type="match status" value="1"/>
</dbReference>
<dbReference type="Proteomes" id="UP000002059">
    <property type="component" value="Partially assembled WGS sequence"/>
</dbReference>
<dbReference type="Pfam" id="PF00557">
    <property type="entry name" value="Peptidase_M24"/>
    <property type="match status" value="1"/>
</dbReference>
<evidence type="ECO:0000256" key="2">
    <source>
        <dbReference type="ARBA" id="ARBA00022670"/>
    </source>
</evidence>
<feature type="compositionally biased region" description="Acidic residues" evidence="4">
    <location>
        <begin position="42"/>
        <end position="54"/>
    </location>
</feature>
<accession>C1H9X5</accession>
<dbReference type="InterPro" id="IPR050247">
    <property type="entry name" value="Met_Aminopeptidase_Type2"/>
</dbReference>
<proteinExistence type="predicted"/>
<keyword evidence="7" id="KW-1185">Reference proteome</keyword>
<evidence type="ECO:0000313" key="6">
    <source>
        <dbReference type="EMBL" id="EEH37148.2"/>
    </source>
</evidence>
<dbReference type="eggNOG" id="KOG2775">
    <property type="taxonomic scope" value="Eukaryota"/>
</dbReference>
<name>C1H9X5_PARBA</name>
<dbReference type="STRING" id="502779.C1H9X5"/>
<dbReference type="RefSeq" id="XP_015700698.1">
    <property type="nucleotide sequence ID" value="XM_015846304.1"/>
</dbReference>
<feature type="region of interest" description="Disordered" evidence="4">
    <location>
        <begin position="1"/>
        <end position="72"/>
    </location>
</feature>
<dbReference type="AlphaFoldDB" id="C1H9X5"/>
<dbReference type="HOGENOM" id="CLU_015857_7_1_1"/>
<evidence type="ECO:0000256" key="3">
    <source>
        <dbReference type="ARBA" id="ARBA00022801"/>
    </source>
</evidence>
<organism evidence="6 7">
    <name type="scientific">Paracoccidioides lutzii (strain ATCC MYA-826 / Pb01)</name>
    <name type="common">Paracoccidioides brasiliensis</name>
    <dbReference type="NCBI Taxonomy" id="502779"/>
    <lineage>
        <taxon>Eukaryota</taxon>
        <taxon>Fungi</taxon>
        <taxon>Dikarya</taxon>
        <taxon>Ascomycota</taxon>
        <taxon>Pezizomycotina</taxon>
        <taxon>Eurotiomycetes</taxon>
        <taxon>Eurotiomycetidae</taxon>
        <taxon>Onygenales</taxon>
        <taxon>Ajellomycetaceae</taxon>
        <taxon>Paracoccidioides</taxon>
    </lineage>
</organism>
<dbReference type="InterPro" id="IPR018349">
    <property type="entry name" value="Pept_M24A_MAP2_BS"/>
</dbReference>
<dbReference type="InterPro" id="IPR036005">
    <property type="entry name" value="Creatinase/aminopeptidase-like"/>
</dbReference>
<sequence length="309" mass="33706">MGSKTPENHRRGLNESPTRDTTAAVNPTRLAAASGLLHGSPEGEDEDGEDEDDDKIGADLKSNSQARTTPPRVVLASHFHDQRYPVGEIVEYADGHDDLRRNTAEESSPYARTIANPGISMSKLAQEIEDGIRALTNHQGIQTGDALKAVLGFPIGLCLTNIGAHWTPNPGAKKVILQFDDVLKVDFGVHVSGRIVDSAFPVAFNPVSDNLLAAVRSATKTGLKEIGFDSCIAEISEIIQEVMESFKVELNGKTIPVKAVRNISGHNILRYKIHGDKQIHFVKMQIWKKVMYSPSKLSAPRARVISELM</sequence>
<dbReference type="GO" id="GO:0004177">
    <property type="term" value="F:aminopeptidase activity"/>
    <property type="evidence" value="ECO:0007669"/>
    <property type="project" value="UniProtKB-KW"/>
</dbReference>
<feature type="domain" description="Peptidase M24" evidence="5">
    <location>
        <begin position="114"/>
        <end position="280"/>
    </location>
</feature>
<dbReference type="InterPro" id="IPR000994">
    <property type="entry name" value="Pept_M24"/>
</dbReference>
<keyword evidence="1 6" id="KW-0031">Aminopeptidase</keyword>